<comment type="caution">
    <text evidence="2">The sequence shown here is derived from an EMBL/GenBank/DDBJ whole genome shotgun (WGS) entry which is preliminary data.</text>
</comment>
<organism evidence="2 3">
    <name type="scientific">Dentiscutata erythropus</name>
    <dbReference type="NCBI Taxonomy" id="1348616"/>
    <lineage>
        <taxon>Eukaryota</taxon>
        <taxon>Fungi</taxon>
        <taxon>Fungi incertae sedis</taxon>
        <taxon>Mucoromycota</taxon>
        <taxon>Glomeromycotina</taxon>
        <taxon>Glomeromycetes</taxon>
        <taxon>Diversisporales</taxon>
        <taxon>Gigasporaceae</taxon>
        <taxon>Dentiscutata</taxon>
    </lineage>
</organism>
<keyword evidence="3" id="KW-1185">Reference proteome</keyword>
<dbReference type="AlphaFoldDB" id="A0A9N9JRB5"/>
<dbReference type="PANTHER" id="PTHR47718">
    <property type="entry name" value="OS01G0519700 PROTEIN"/>
    <property type="match status" value="1"/>
</dbReference>
<dbReference type="EMBL" id="CAJVPY010025639">
    <property type="protein sequence ID" value="CAG8788549.1"/>
    <property type="molecule type" value="Genomic_DNA"/>
</dbReference>
<name>A0A9N9JRB5_9GLOM</name>
<dbReference type="Pfam" id="PF03101">
    <property type="entry name" value="FAR1"/>
    <property type="match status" value="1"/>
</dbReference>
<proteinExistence type="predicted"/>
<evidence type="ECO:0000313" key="2">
    <source>
        <dbReference type="EMBL" id="CAG8788549.1"/>
    </source>
</evidence>
<protein>
    <submittedName>
        <fullName evidence="2">2230_t:CDS:1</fullName>
    </submittedName>
</protein>
<accession>A0A9N9JRB5</accession>
<dbReference type="OrthoDB" id="2363731at2759"/>
<dbReference type="Proteomes" id="UP000789405">
    <property type="component" value="Unassembled WGS sequence"/>
</dbReference>
<gene>
    <name evidence="2" type="ORF">DERYTH_LOCUS20928</name>
</gene>
<sequence>MSDKENEISISCDKGSLENILGAEFENYEGILPLIDTPIEIIEGTQFISMSIAVHFIEQYARQKKFAVIKYKTETFQDGTCRKRVFKCDLGGRYSEKLSKPALGKQKNKGTKKYGCIWQINVTREKNSPITTVTSFINDHNHKLSSETMIFSIAYKGFSQEIMEQIEFYVIHGHCDATMIRNLLQPKYPDRVFLSSDLSNAIQKIKRENGINLGDAASLLMKLLAYQKNNPECLFEQRLQGFVEKYVAGKKYINTLLDKKHSWVKCFTSRHFTAGTQSTQRAESENALIQKAVQSSFSLLQVQEVLEQRLEFEIINNQISTSDDDSFEPFFEKENNNMSEEIFIEADEDRELNLQSLIAIVDPGDILEIWKVQKKAIQYAIEDGDNELIRLIKEFNQKKEIQRIQEESNKQQEILTKRKNNDNQIILSTNGILIDSQQILDPLKHQAKGRPPTK</sequence>
<evidence type="ECO:0000313" key="3">
    <source>
        <dbReference type="Proteomes" id="UP000789405"/>
    </source>
</evidence>
<feature type="domain" description="FAR1" evidence="1">
    <location>
        <begin position="56"/>
        <end position="145"/>
    </location>
</feature>
<dbReference type="InterPro" id="IPR004330">
    <property type="entry name" value="FAR1_DNA_bnd_dom"/>
</dbReference>
<evidence type="ECO:0000259" key="1">
    <source>
        <dbReference type="Pfam" id="PF03101"/>
    </source>
</evidence>
<reference evidence="2" key="1">
    <citation type="submission" date="2021-06" db="EMBL/GenBank/DDBJ databases">
        <authorList>
            <person name="Kallberg Y."/>
            <person name="Tangrot J."/>
            <person name="Rosling A."/>
        </authorList>
    </citation>
    <scope>NUCLEOTIDE SEQUENCE</scope>
    <source>
        <strain evidence="2">MA453B</strain>
    </source>
</reference>